<evidence type="ECO:0000313" key="2">
    <source>
        <dbReference type="EMBL" id="MFD1048366.1"/>
    </source>
</evidence>
<feature type="non-terminal residue" evidence="2">
    <location>
        <position position="116"/>
    </location>
</feature>
<dbReference type="EMBL" id="JBHTIS010001551">
    <property type="protein sequence ID" value="MFD1048366.1"/>
    <property type="molecule type" value="Genomic_DNA"/>
</dbReference>
<dbReference type="SMART" id="SM00470">
    <property type="entry name" value="ParB"/>
    <property type="match status" value="1"/>
</dbReference>
<gene>
    <name evidence="2" type="ORF">ACFQ1S_23935</name>
</gene>
<name>A0ABW3MCL4_9PSEU</name>
<dbReference type="SUPFAM" id="SSF110849">
    <property type="entry name" value="ParB/Sulfiredoxin"/>
    <property type="match status" value="1"/>
</dbReference>
<comment type="caution">
    <text evidence="2">The sequence shown here is derived from an EMBL/GenBank/DDBJ whole genome shotgun (WGS) entry which is preliminary data.</text>
</comment>
<organism evidence="2 3">
    <name type="scientific">Kibdelosporangium lantanae</name>
    <dbReference type="NCBI Taxonomy" id="1497396"/>
    <lineage>
        <taxon>Bacteria</taxon>
        <taxon>Bacillati</taxon>
        <taxon>Actinomycetota</taxon>
        <taxon>Actinomycetes</taxon>
        <taxon>Pseudonocardiales</taxon>
        <taxon>Pseudonocardiaceae</taxon>
        <taxon>Kibdelosporangium</taxon>
    </lineage>
</organism>
<feature type="domain" description="ParB-like N-terminal" evidence="1">
    <location>
        <begin position="1"/>
        <end position="76"/>
    </location>
</feature>
<dbReference type="Proteomes" id="UP001597045">
    <property type="component" value="Unassembled WGS sequence"/>
</dbReference>
<dbReference type="InterPro" id="IPR036086">
    <property type="entry name" value="ParB/Sulfiredoxin_sf"/>
</dbReference>
<accession>A0ABW3MCL4</accession>
<reference evidence="3" key="1">
    <citation type="journal article" date="2019" name="Int. J. Syst. Evol. Microbiol.">
        <title>The Global Catalogue of Microorganisms (GCM) 10K type strain sequencing project: providing services to taxonomists for standard genome sequencing and annotation.</title>
        <authorList>
            <consortium name="The Broad Institute Genomics Platform"/>
            <consortium name="The Broad Institute Genome Sequencing Center for Infectious Disease"/>
            <person name="Wu L."/>
            <person name="Ma J."/>
        </authorList>
    </citation>
    <scope>NUCLEOTIDE SEQUENCE [LARGE SCALE GENOMIC DNA]</scope>
    <source>
        <strain evidence="3">JCM 31486</strain>
    </source>
</reference>
<proteinExistence type="predicted"/>
<evidence type="ECO:0000313" key="3">
    <source>
        <dbReference type="Proteomes" id="UP001597045"/>
    </source>
</evidence>
<keyword evidence="3" id="KW-1185">Reference proteome</keyword>
<dbReference type="Gene3D" id="3.90.1530.10">
    <property type="entry name" value="Conserved hypothetical protein from pyrococcus furiosus pfu- 392566-001, ParB domain"/>
    <property type="match status" value="1"/>
</dbReference>
<evidence type="ECO:0000259" key="1">
    <source>
        <dbReference type="SMART" id="SM00470"/>
    </source>
</evidence>
<sequence length="116" mass="12925">MSDSPRLEGEDGEHIRALVELDVQLPPITVHRTTMRVIDGMHRLRAAVLRRQDFIDAYLVDAEPDDVFVLAVEANIQHGLPLTFADRKAAAARIVRSHPHWSDRAIAAKTGLSPKT</sequence>
<dbReference type="InterPro" id="IPR003115">
    <property type="entry name" value="ParB_N"/>
</dbReference>
<protein>
    <submittedName>
        <fullName evidence="2">ParB N-terminal domain-containing protein</fullName>
    </submittedName>
</protein>